<name>A0AAN6RUV7_9PEZI</name>
<feature type="non-terminal residue" evidence="2">
    <location>
        <position position="1"/>
    </location>
</feature>
<evidence type="ECO:0000313" key="2">
    <source>
        <dbReference type="EMBL" id="KAK3904322.1"/>
    </source>
</evidence>
<feature type="region of interest" description="Disordered" evidence="1">
    <location>
        <begin position="20"/>
        <end position="230"/>
    </location>
</feature>
<keyword evidence="3" id="KW-1185">Reference proteome</keyword>
<feature type="compositionally biased region" description="Basic and acidic residues" evidence="1">
    <location>
        <begin position="198"/>
        <end position="230"/>
    </location>
</feature>
<sequence length="230" mass="24844">RPRSLDSFIQLASGIVWGRGEGQLREPRQRRSRSPFTFTETQEMPHMCSPYPTISDNWDRLHHGAGPSVTELPGSPEPWRLPPPTSSLGGPAARSDGVGCSSAAKSSRKSRAASSGMEPAVTVPRESPVMSQSVNDFPTEPPLPPSPTDSRPSLAASQTTPTTPPDPPSDEEPGPLRQVEGSQEPITDACQGTNHPGGDPKPRGKRRLSEPEDWDLEHAPWIKRAREEAG</sequence>
<gene>
    <name evidence="2" type="ORF">C8A05DRAFT_13804</name>
</gene>
<dbReference type="AlphaFoldDB" id="A0AAN6RUV7"/>
<evidence type="ECO:0000313" key="3">
    <source>
        <dbReference type="Proteomes" id="UP001303889"/>
    </source>
</evidence>
<reference evidence="2" key="2">
    <citation type="submission" date="2023-05" db="EMBL/GenBank/DDBJ databases">
        <authorList>
            <consortium name="Lawrence Berkeley National Laboratory"/>
            <person name="Steindorff A."/>
            <person name="Hensen N."/>
            <person name="Bonometti L."/>
            <person name="Westerberg I."/>
            <person name="Brannstrom I.O."/>
            <person name="Guillou S."/>
            <person name="Cros-Aarteil S."/>
            <person name="Calhoun S."/>
            <person name="Haridas S."/>
            <person name="Kuo A."/>
            <person name="Mondo S."/>
            <person name="Pangilinan J."/>
            <person name="Riley R."/>
            <person name="Labutti K."/>
            <person name="Andreopoulos B."/>
            <person name="Lipzen A."/>
            <person name="Chen C."/>
            <person name="Yanf M."/>
            <person name="Daum C."/>
            <person name="Ng V."/>
            <person name="Clum A."/>
            <person name="Ohm R."/>
            <person name="Martin F."/>
            <person name="Silar P."/>
            <person name="Natvig D."/>
            <person name="Lalanne C."/>
            <person name="Gautier V."/>
            <person name="Ament-Velasquez S.L."/>
            <person name="Kruys A."/>
            <person name="Hutchinson M.I."/>
            <person name="Powell A.J."/>
            <person name="Barry K."/>
            <person name="Miller A.N."/>
            <person name="Grigoriev I.V."/>
            <person name="Debuchy R."/>
            <person name="Gladieux P."/>
            <person name="Thoren M.H."/>
            <person name="Johannesson H."/>
        </authorList>
    </citation>
    <scope>NUCLEOTIDE SEQUENCE</scope>
    <source>
        <strain evidence="2">CBS 103.79</strain>
    </source>
</reference>
<comment type="caution">
    <text evidence="2">The sequence shown here is derived from an EMBL/GenBank/DDBJ whole genome shotgun (WGS) entry which is preliminary data.</text>
</comment>
<accession>A0AAN6RUV7</accession>
<reference evidence="2" key="1">
    <citation type="journal article" date="2023" name="Mol. Phylogenet. Evol.">
        <title>Genome-scale phylogeny and comparative genomics of the fungal order Sordariales.</title>
        <authorList>
            <person name="Hensen N."/>
            <person name="Bonometti L."/>
            <person name="Westerberg I."/>
            <person name="Brannstrom I.O."/>
            <person name="Guillou S."/>
            <person name="Cros-Aarteil S."/>
            <person name="Calhoun S."/>
            <person name="Haridas S."/>
            <person name="Kuo A."/>
            <person name="Mondo S."/>
            <person name="Pangilinan J."/>
            <person name="Riley R."/>
            <person name="LaButti K."/>
            <person name="Andreopoulos B."/>
            <person name="Lipzen A."/>
            <person name="Chen C."/>
            <person name="Yan M."/>
            <person name="Daum C."/>
            <person name="Ng V."/>
            <person name="Clum A."/>
            <person name="Steindorff A."/>
            <person name="Ohm R.A."/>
            <person name="Martin F."/>
            <person name="Silar P."/>
            <person name="Natvig D.O."/>
            <person name="Lalanne C."/>
            <person name="Gautier V."/>
            <person name="Ament-Velasquez S.L."/>
            <person name="Kruys A."/>
            <person name="Hutchinson M.I."/>
            <person name="Powell A.J."/>
            <person name="Barry K."/>
            <person name="Miller A.N."/>
            <person name="Grigoriev I.V."/>
            <person name="Debuchy R."/>
            <person name="Gladieux P."/>
            <person name="Hiltunen Thoren M."/>
            <person name="Johannesson H."/>
        </authorList>
    </citation>
    <scope>NUCLEOTIDE SEQUENCE</scope>
    <source>
        <strain evidence="2">CBS 103.79</strain>
    </source>
</reference>
<organism evidence="2 3">
    <name type="scientific">Staphylotrichum tortipilum</name>
    <dbReference type="NCBI Taxonomy" id="2831512"/>
    <lineage>
        <taxon>Eukaryota</taxon>
        <taxon>Fungi</taxon>
        <taxon>Dikarya</taxon>
        <taxon>Ascomycota</taxon>
        <taxon>Pezizomycotina</taxon>
        <taxon>Sordariomycetes</taxon>
        <taxon>Sordariomycetidae</taxon>
        <taxon>Sordariales</taxon>
        <taxon>Chaetomiaceae</taxon>
        <taxon>Staphylotrichum</taxon>
    </lineage>
</organism>
<feature type="compositionally biased region" description="Pro residues" evidence="1">
    <location>
        <begin position="75"/>
        <end position="85"/>
    </location>
</feature>
<feature type="compositionally biased region" description="Polar residues" evidence="1">
    <location>
        <begin position="180"/>
        <end position="194"/>
    </location>
</feature>
<dbReference type="EMBL" id="MU855403">
    <property type="protein sequence ID" value="KAK3904322.1"/>
    <property type="molecule type" value="Genomic_DNA"/>
</dbReference>
<dbReference type="Proteomes" id="UP001303889">
    <property type="component" value="Unassembled WGS sequence"/>
</dbReference>
<proteinExistence type="predicted"/>
<protein>
    <submittedName>
        <fullName evidence="2">Uncharacterized protein</fullName>
    </submittedName>
</protein>
<evidence type="ECO:0000256" key="1">
    <source>
        <dbReference type="SAM" id="MobiDB-lite"/>
    </source>
</evidence>